<dbReference type="HOGENOM" id="CLU_069801_0_0_3"/>
<protein>
    <recommendedName>
        <fullName evidence="1">VOC domain-containing protein</fullName>
    </recommendedName>
</protein>
<dbReference type="KEGG" id="csg:Cylst_0998"/>
<dbReference type="InterPro" id="IPR029068">
    <property type="entry name" value="Glyas_Bleomycin-R_OHBP_Dase"/>
</dbReference>
<dbReference type="Gene3D" id="3.10.180.10">
    <property type="entry name" value="2,3-Dihydroxybiphenyl 1,2-Dioxygenase, domain 1"/>
    <property type="match status" value="1"/>
</dbReference>
<organism evidence="2 3">
    <name type="scientific">Cylindrospermum stagnale PCC 7417</name>
    <dbReference type="NCBI Taxonomy" id="56107"/>
    <lineage>
        <taxon>Bacteria</taxon>
        <taxon>Bacillati</taxon>
        <taxon>Cyanobacteriota</taxon>
        <taxon>Cyanophyceae</taxon>
        <taxon>Nostocales</taxon>
        <taxon>Nostocaceae</taxon>
        <taxon>Cylindrospermum</taxon>
    </lineage>
</organism>
<feature type="domain" description="VOC" evidence="1">
    <location>
        <begin position="187"/>
        <end position="342"/>
    </location>
</feature>
<sequence length="343" mass="39002">MTLNAQTAIEGIYEVCIGIPEPISAIQYWEQFGYRIGQVGELTAAAAYQLYGVNSPLHAIRLYHQGADHGLIRLMIWQNATNSGLAMGSMKVKGNRWATTLTADLLGVLNHVEDAKTAGWEIKYTNSYWEVIYDKEKKNRPFIDPAVGVREMLLLQPLTRQVLFQRFGYVLPKYGQINYNSAFKTSQFTHMGMIVQDDSKETLKFYEEVLGLLRVRDEVETTYEASAAGRDFFDLNPGEKYIVTAFDDPRSSTSDFMAARSGRLYIIRFPEDINLESRFEASQPGSLGMCLYTYRVRGILSYFERVRASKATNITNILINEFGEMSFSFVSPDGYFWTLVESN</sequence>
<dbReference type="PATRIC" id="fig|56107.3.peg.1130"/>
<name>K9WSF6_9NOST</name>
<evidence type="ECO:0000259" key="1">
    <source>
        <dbReference type="PROSITE" id="PS51819"/>
    </source>
</evidence>
<evidence type="ECO:0000313" key="3">
    <source>
        <dbReference type="Proteomes" id="UP000010475"/>
    </source>
</evidence>
<gene>
    <name evidence="2" type="ORF">Cylst_0998</name>
</gene>
<proteinExistence type="predicted"/>
<dbReference type="RefSeq" id="WP_015206576.1">
    <property type="nucleotide sequence ID" value="NC_019757.1"/>
</dbReference>
<accession>K9WSF6</accession>
<reference evidence="2 3" key="1">
    <citation type="submission" date="2012-06" db="EMBL/GenBank/DDBJ databases">
        <title>Finished chromosome of genome of Cylindrospermum stagnale PCC 7417.</title>
        <authorList>
            <consortium name="US DOE Joint Genome Institute"/>
            <person name="Gugger M."/>
            <person name="Coursin T."/>
            <person name="Rippka R."/>
            <person name="Tandeau De Marsac N."/>
            <person name="Huntemann M."/>
            <person name="Wei C.-L."/>
            <person name="Han J."/>
            <person name="Detter J.C."/>
            <person name="Han C."/>
            <person name="Tapia R."/>
            <person name="Chen A."/>
            <person name="Kyrpides N."/>
            <person name="Mavromatis K."/>
            <person name="Markowitz V."/>
            <person name="Szeto E."/>
            <person name="Ivanova N."/>
            <person name="Pagani I."/>
            <person name="Pati A."/>
            <person name="Goodwin L."/>
            <person name="Nordberg H.P."/>
            <person name="Cantor M.N."/>
            <person name="Hua S.X."/>
            <person name="Woyke T."/>
            <person name="Kerfeld C.A."/>
        </authorList>
    </citation>
    <scope>NUCLEOTIDE SEQUENCE [LARGE SCALE GENOMIC DNA]</scope>
    <source>
        <strain evidence="2 3">PCC 7417</strain>
    </source>
</reference>
<dbReference type="eggNOG" id="COG0346">
    <property type="taxonomic scope" value="Bacteria"/>
</dbReference>
<dbReference type="STRING" id="56107.Cylst_0998"/>
<dbReference type="PROSITE" id="PS51819">
    <property type="entry name" value="VOC"/>
    <property type="match status" value="1"/>
</dbReference>
<evidence type="ECO:0000313" key="2">
    <source>
        <dbReference type="EMBL" id="AFZ23320.1"/>
    </source>
</evidence>
<keyword evidence="3" id="KW-1185">Reference proteome</keyword>
<dbReference type="Proteomes" id="UP000010475">
    <property type="component" value="Chromosome"/>
</dbReference>
<dbReference type="SUPFAM" id="SSF54593">
    <property type="entry name" value="Glyoxalase/Bleomycin resistance protein/Dihydroxybiphenyl dioxygenase"/>
    <property type="match status" value="1"/>
</dbReference>
<dbReference type="EMBL" id="CP003642">
    <property type="protein sequence ID" value="AFZ23320.1"/>
    <property type="molecule type" value="Genomic_DNA"/>
</dbReference>
<dbReference type="InterPro" id="IPR037523">
    <property type="entry name" value="VOC_core"/>
</dbReference>
<dbReference type="OrthoDB" id="6397100at2"/>
<dbReference type="AlphaFoldDB" id="K9WSF6"/>